<keyword evidence="2" id="KW-1185">Reference proteome</keyword>
<evidence type="ECO:0000313" key="1">
    <source>
        <dbReference type="EMBL" id="MRD48443.1"/>
    </source>
</evidence>
<organism evidence="1 2">
    <name type="scientific">Caenimonas koreensis DSM 17982</name>
    <dbReference type="NCBI Taxonomy" id="1121255"/>
    <lineage>
        <taxon>Bacteria</taxon>
        <taxon>Pseudomonadati</taxon>
        <taxon>Pseudomonadota</taxon>
        <taxon>Betaproteobacteria</taxon>
        <taxon>Burkholderiales</taxon>
        <taxon>Comamonadaceae</taxon>
        <taxon>Caenimonas</taxon>
    </lineage>
</organism>
<evidence type="ECO:0000313" key="2">
    <source>
        <dbReference type="Proteomes" id="UP000487350"/>
    </source>
</evidence>
<dbReference type="EMBL" id="WJBU01000013">
    <property type="protein sequence ID" value="MRD48443.1"/>
    <property type="molecule type" value="Genomic_DNA"/>
</dbReference>
<dbReference type="RefSeq" id="WP_153585768.1">
    <property type="nucleotide sequence ID" value="NZ_WJBU01000013.1"/>
</dbReference>
<dbReference type="Proteomes" id="UP000487350">
    <property type="component" value="Unassembled WGS sequence"/>
</dbReference>
<accession>A0A844B5E8</accession>
<comment type="caution">
    <text evidence="1">The sequence shown here is derived from an EMBL/GenBank/DDBJ whole genome shotgun (WGS) entry which is preliminary data.</text>
</comment>
<gene>
    <name evidence="1" type="ORF">GHT07_14240</name>
</gene>
<proteinExistence type="predicted"/>
<dbReference type="AlphaFoldDB" id="A0A844B5E8"/>
<protein>
    <submittedName>
        <fullName evidence="1">Uncharacterized protein</fullName>
    </submittedName>
</protein>
<name>A0A844B5E8_9BURK</name>
<sequence>MTDSLDCLFLALDSGVYKMEDKHHVHRDIEQVVNLIAALPEQDQSEQLTHLKSRLEKRRGGAPWFFDMALEILVSKSLVQRSLSQAVPVSAQTFEARLGALIALVDSREMNPEHIYAEFERLKADISGSTLNVDLQIQSTMDDLLASMGPALDRHLQERQLAANFSNKVSLECKVPASDDAASTAAPQESRVQAVATQLAELGDTVAEVANDMPQLAIEQGQAMVRAILACPPDARPCLFAQYADVVKPLVEAFPAIARLLTFIPTPSAHDDEPS</sequence>
<reference evidence="1 2" key="1">
    <citation type="submission" date="2019-11" db="EMBL/GenBank/DDBJ databases">
        <title>Caenimonas koreensis gen. nov., sp. nov., isolated from activated sludge.</title>
        <authorList>
            <person name="Seung H.R."/>
        </authorList>
    </citation>
    <scope>NUCLEOTIDE SEQUENCE [LARGE SCALE GENOMIC DNA]</scope>
    <source>
        <strain evidence="1 2">EMB320</strain>
    </source>
</reference>